<dbReference type="Pfam" id="PF02958">
    <property type="entry name" value="EcKL"/>
    <property type="match status" value="1"/>
</dbReference>
<dbReference type="Gene3D" id="3.90.1200.10">
    <property type="match status" value="1"/>
</dbReference>
<dbReference type="InterPro" id="IPR015897">
    <property type="entry name" value="CHK_kinase-like"/>
</dbReference>
<sequence length="422" mass="49047">MSEAISWEAPQWLNKTYLEDVLKKYLQDDTVRLQGMELKPATAKGENYASVMTRIKVSYKTAGDSKIQTMPMIMKCSYENDPFVANIMNGYDVYNTEMKMYEQVLPKIAKILKQSGDNEKIFATTYKVDYERCSIIFEDLAATNYGLADRLKGLDKEHTLVVLKKLAKFHAATAVLNERMGGALESFQRGLFNRHTRGLGCMFEYFTETCANFAKTCPDLGVYYYDKLMKLQPHVVEYGIKATSKWNEADFYTLCHGDLWINNMLMQYRNFKSSQQKLENLLFVDFQFSNWSSPAVDLYYFFNTSLEPELQLDVHFLAEMVQYYHSILSDMLKKLKYSGHVPTLHELCVQLEERKFLALITTLTNQAVATVDECDDADFHCLVDDTDRAKKFRLDCYRNKRHQNIIKQILPYFDRCGLLDVQ</sequence>
<dbReference type="SMART" id="SM00587">
    <property type="entry name" value="CHK"/>
    <property type="match status" value="1"/>
</dbReference>
<dbReference type="InterPro" id="IPR011009">
    <property type="entry name" value="Kinase-like_dom_sf"/>
</dbReference>
<feature type="domain" description="CHK kinase-like" evidence="1">
    <location>
        <begin position="135"/>
        <end position="334"/>
    </location>
</feature>
<keyword evidence="2" id="KW-0418">Kinase</keyword>
<dbReference type="VEuPathDB" id="VectorBase:MDOMA2_015967"/>
<dbReference type="GO" id="GO:0016301">
    <property type="term" value="F:kinase activity"/>
    <property type="evidence" value="ECO:0007669"/>
    <property type="project" value="UniProtKB-KW"/>
</dbReference>
<name>T1PHW1_MUSDO</name>
<dbReference type="AlphaFoldDB" id="T1PHW1"/>
<dbReference type="PANTHER" id="PTHR11012">
    <property type="entry name" value="PROTEIN KINASE-LIKE DOMAIN-CONTAINING"/>
    <property type="match status" value="1"/>
</dbReference>
<accession>T1PHW1</accession>
<organism evidence="2">
    <name type="scientific">Musca domestica</name>
    <name type="common">House fly</name>
    <dbReference type="NCBI Taxonomy" id="7370"/>
    <lineage>
        <taxon>Eukaryota</taxon>
        <taxon>Metazoa</taxon>
        <taxon>Ecdysozoa</taxon>
        <taxon>Arthropoda</taxon>
        <taxon>Hexapoda</taxon>
        <taxon>Insecta</taxon>
        <taxon>Pterygota</taxon>
        <taxon>Neoptera</taxon>
        <taxon>Endopterygota</taxon>
        <taxon>Diptera</taxon>
        <taxon>Brachycera</taxon>
        <taxon>Muscomorpha</taxon>
        <taxon>Muscoidea</taxon>
        <taxon>Muscidae</taxon>
        <taxon>Musca</taxon>
    </lineage>
</organism>
<dbReference type="InterPro" id="IPR004119">
    <property type="entry name" value="EcKL"/>
</dbReference>
<evidence type="ECO:0000313" key="2">
    <source>
        <dbReference type="EMBL" id="AFP62344.1"/>
    </source>
</evidence>
<keyword evidence="2" id="KW-0808">Transferase</keyword>
<reference evidence="2" key="1">
    <citation type="submission" date="2012-08" db="EMBL/GenBank/DDBJ databases">
        <title>Transcriptome of adult Musca domestica launches a platform for comparative house fly gene expression and characterization of differential gene expression among resistant and susceptible house flies.</title>
        <authorList>
            <person name="Liu N."/>
            <person name="Zhang L."/>
            <person name="Li M."/>
            <person name="Reid W."/>
        </authorList>
    </citation>
    <scope>NUCLEOTIDE SEQUENCE</scope>
    <source>
        <strain evidence="2">ALHF</strain>
        <tissue evidence="2">Whole body</tissue>
    </source>
</reference>
<dbReference type="EMBL" id="KA647715">
    <property type="protein sequence ID" value="AFP62344.1"/>
    <property type="molecule type" value="mRNA"/>
</dbReference>
<dbReference type="PANTHER" id="PTHR11012:SF13">
    <property type="entry name" value="CHK KINASE-LIKE DOMAIN-CONTAINING PROTEIN-RELATED"/>
    <property type="match status" value="1"/>
</dbReference>
<evidence type="ECO:0000259" key="1">
    <source>
        <dbReference type="SMART" id="SM00587"/>
    </source>
</evidence>
<dbReference type="SUPFAM" id="SSF56112">
    <property type="entry name" value="Protein kinase-like (PK-like)"/>
    <property type="match status" value="1"/>
</dbReference>
<dbReference type="VEuPathDB" id="VectorBase:MDOA014275"/>
<protein>
    <submittedName>
        <fullName evidence="2">Ecdysteroid kinase</fullName>
    </submittedName>
</protein>
<proteinExistence type="evidence at transcript level"/>